<sequence length="228" mass="25948">MGLFGGSNKERERQLEAQLAECQKQLQELSKLEKGSDEYEEKYLELKQALDNLSEEAVFFATSEFREGKSGNEIVYVNRKGKEIIDKISQEIKSNLGVEINSNNIIGKSIHIFHKDPERIKQLLKALKPGEVKRNTDIKVGNTIIQSDRSVIADKNGNVKYYMISMKDVTAERLIEQKIIPLNAKNTALAVYNSVKTLINQIILDIYIQNQFQSLLNETQSIVKEVES</sequence>
<evidence type="ECO:0000313" key="2">
    <source>
        <dbReference type="EMBL" id="EEP60616.1"/>
    </source>
</evidence>
<protein>
    <submittedName>
        <fullName evidence="2">Putative chemotactic receptor I</fullName>
    </submittedName>
</protein>
<feature type="coiled-coil region" evidence="1">
    <location>
        <begin position="8"/>
        <end position="56"/>
    </location>
</feature>
<accession>C4FJZ2</accession>
<gene>
    <name evidence="2" type="ORF">SULYE_0892</name>
</gene>
<keyword evidence="1" id="KW-0175">Coiled coil</keyword>
<proteinExistence type="predicted"/>
<reference evidence="2 3" key="1">
    <citation type="submission" date="2009-04" db="EMBL/GenBank/DDBJ databases">
        <authorList>
            <person name="Reysenbach A.-L."/>
            <person name="Heidelberg J.F."/>
            <person name="Nelson W.C."/>
        </authorList>
    </citation>
    <scope>NUCLEOTIDE SEQUENCE [LARGE SCALE GENOMIC DNA]</scope>
    <source>
        <strain evidence="2 3">SS-5</strain>
    </source>
</reference>
<keyword evidence="2" id="KW-0675">Receptor</keyword>
<evidence type="ECO:0000256" key="1">
    <source>
        <dbReference type="SAM" id="Coils"/>
    </source>
</evidence>
<dbReference type="RefSeq" id="WP_007546808.1">
    <property type="nucleotide sequence ID" value="NZ_ABZS01000073.1"/>
</dbReference>
<dbReference type="EMBL" id="ABZS01000073">
    <property type="protein sequence ID" value="EEP60616.1"/>
    <property type="molecule type" value="Genomic_DNA"/>
</dbReference>
<dbReference type="Proteomes" id="UP000005540">
    <property type="component" value="Unassembled WGS sequence"/>
</dbReference>
<comment type="caution">
    <text evidence="2">The sequence shown here is derived from an EMBL/GenBank/DDBJ whole genome shotgun (WGS) entry which is preliminary data.</text>
</comment>
<evidence type="ECO:0000313" key="3">
    <source>
        <dbReference type="Proteomes" id="UP000005540"/>
    </source>
</evidence>
<dbReference type="AlphaFoldDB" id="C4FJZ2"/>
<dbReference type="Gene3D" id="3.30.450.20">
    <property type="entry name" value="PAS domain"/>
    <property type="match status" value="1"/>
</dbReference>
<keyword evidence="3" id="KW-1185">Reference proteome</keyword>
<organism evidence="2 3">
    <name type="scientific">Sulfurihydrogenibium yellowstonense SS-5</name>
    <dbReference type="NCBI Taxonomy" id="432331"/>
    <lineage>
        <taxon>Bacteria</taxon>
        <taxon>Pseudomonadati</taxon>
        <taxon>Aquificota</taxon>
        <taxon>Aquificia</taxon>
        <taxon>Aquificales</taxon>
        <taxon>Hydrogenothermaceae</taxon>
        <taxon>Sulfurihydrogenibium</taxon>
    </lineage>
</organism>
<name>C4FJZ2_9AQUI</name>